<dbReference type="Proteomes" id="UP000663868">
    <property type="component" value="Unassembled WGS sequence"/>
</dbReference>
<evidence type="ECO:0000256" key="1">
    <source>
        <dbReference type="SAM" id="Phobius"/>
    </source>
</evidence>
<sequence length="176" mass="19202">MIFLSKRPNSHQGSSTREACLSIVGLFLSIGLIGGLAGLIYGLVTNSAPSTMFGAIAFSISLFFTIIFILVIIFCLKSVTGDSNKKRHKQNAHMKHINSAQNISTISTAPNYEQTSSYNTQVYSPSVPIELLDNSTNGFGKQMQSSSLPPIAFDSLNHSNSSTNIYDLRQNYYNGH</sequence>
<gene>
    <name evidence="2" type="ORF">IZO911_LOCUS14045</name>
    <name evidence="3" type="ORF">KXQ929_LOCUS3490</name>
</gene>
<comment type="caution">
    <text evidence="2">The sequence shown here is derived from an EMBL/GenBank/DDBJ whole genome shotgun (WGS) entry which is preliminary data.</text>
</comment>
<protein>
    <submittedName>
        <fullName evidence="2">Uncharacterized protein</fullName>
    </submittedName>
</protein>
<dbReference type="EMBL" id="CAJNOE010000115">
    <property type="protein sequence ID" value="CAF0934092.1"/>
    <property type="molecule type" value="Genomic_DNA"/>
</dbReference>
<keyword evidence="1" id="KW-0472">Membrane</keyword>
<dbReference type="EMBL" id="CAJOBB010000113">
    <property type="protein sequence ID" value="CAF3568148.1"/>
    <property type="molecule type" value="Genomic_DNA"/>
</dbReference>
<feature type="transmembrane region" description="Helical" evidence="1">
    <location>
        <begin position="56"/>
        <end position="79"/>
    </location>
</feature>
<reference evidence="2" key="1">
    <citation type="submission" date="2021-02" db="EMBL/GenBank/DDBJ databases">
        <authorList>
            <person name="Nowell W R."/>
        </authorList>
    </citation>
    <scope>NUCLEOTIDE SEQUENCE</scope>
</reference>
<name>A0A814BXK7_9BILA</name>
<keyword evidence="1" id="KW-0812">Transmembrane</keyword>
<evidence type="ECO:0000313" key="3">
    <source>
        <dbReference type="EMBL" id="CAF3568148.1"/>
    </source>
</evidence>
<accession>A0A814BXK7</accession>
<dbReference type="Proteomes" id="UP000663860">
    <property type="component" value="Unassembled WGS sequence"/>
</dbReference>
<dbReference type="AlphaFoldDB" id="A0A814BXK7"/>
<keyword evidence="1" id="KW-1133">Transmembrane helix</keyword>
<proteinExistence type="predicted"/>
<evidence type="ECO:0000313" key="4">
    <source>
        <dbReference type="Proteomes" id="UP000663860"/>
    </source>
</evidence>
<evidence type="ECO:0000313" key="2">
    <source>
        <dbReference type="EMBL" id="CAF0934092.1"/>
    </source>
</evidence>
<feature type="transmembrane region" description="Helical" evidence="1">
    <location>
        <begin position="21"/>
        <end position="44"/>
    </location>
</feature>
<organism evidence="2 4">
    <name type="scientific">Adineta steineri</name>
    <dbReference type="NCBI Taxonomy" id="433720"/>
    <lineage>
        <taxon>Eukaryota</taxon>
        <taxon>Metazoa</taxon>
        <taxon>Spiralia</taxon>
        <taxon>Gnathifera</taxon>
        <taxon>Rotifera</taxon>
        <taxon>Eurotatoria</taxon>
        <taxon>Bdelloidea</taxon>
        <taxon>Adinetida</taxon>
        <taxon>Adinetidae</taxon>
        <taxon>Adineta</taxon>
    </lineage>
</organism>